<evidence type="ECO:0000313" key="2">
    <source>
        <dbReference type="Proteomes" id="UP001500220"/>
    </source>
</evidence>
<keyword evidence="2" id="KW-1185">Reference proteome</keyword>
<sequence>MPRIADAAQPSLIALRPLVSAHKLEGLLQTFGDFVGHGGPSVRRFGLWRSLRVQGLRPLVGVLQDLTV</sequence>
<evidence type="ECO:0008006" key="3">
    <source>
        <dbReference type="Google" id="ProtNLM"/>
    </source>
</evidence>
<dbReference type="EMBL" id="BAAAHC010000005">
    <property type="protein sequence ID" value="GAA0512541.1"/>
    <property type="molecule type" value="Genomic_DNA"/>
</dbReference>
<gene>
    <name evidence="1" type="ORF">GCM10009545_13200</name>
</gene>
<protein>
    <recommendedName>
        <fullName evidence="3">Transposase</fullName>
    </recommendedName>
</protein>
<name>A0ABN1C621_9PSEU</name>
<comment type="caution">
    <text evidence="1">The sequence shown here is derived from an EMBL/GenBank/DDBJ whole genome shotgun (WGS) entry which is preliminary data.</text>
</comment>
<proteinExistence type="predicted"/>
<evidence type="ECO:0000313" key="1">
    <source>
        <dbReference type="EMBL" id="GAA0512541.1"/>
    </source>
</evidence>
<reference evidence="1 2" key="1">
    <citation type="journal article" date="2019" name="Int. J. Syst. Evol. Microbiol.">
        <title>The Global Catalogue of Microorganisms (GCM) 10K type strain sequencing project: providing services to taxonomists for standard genome sequencing and annotation.</title>
        <authorList>
            <consortium name="The Broad Institute Genomics Platform"/>
            <consortium name="The Broad Institute Genome Sequencing Center for Infectious Disease"/>
            <person name="Wu L."/>
            <person name="Ma J."/>
        </authorList>
    </citation>
    <scope>NUCLEOTIDE SEQUENCE [LARGE SCALE GENOMIC DNA]</scope>
    <source>
        <strain evidence="1 2">JCM 10664</strain>
    </source>
</reference>
<dbReference type="Proteomes" id="UP001500220">
    <property type="component" value="Unassembled WGS sequence"/>
</dbReference>
<accession>A0ABN1C621</accession>
<organism evidence="1 2">
    <name type="scientific">Saccharopolyspora thermophila</name>
    <dbReference type="NCBI Taxonomy" id="89367"/>
    <lineage>
        <taxon>Bacteria</taxon>
        <taxon>Bacillati</taxon>
        <taxon>Actinomycetota</taxon>
        <taxon>Actinomycetes</taxon>
        <taxon>Pseudonocardiales</taxon>
        <taxon>Pseudonocardiaceae</taxon>
        <taxon>Saccharopolyspora</taxon>
    </lineage>
</organism>